<evidence type="ECO:0000259" key="2">
    <source>
        <dbReference type="Pfam" id="PF02384"/>
    </source>
</evidence>
<feature type="domain" description="Type I restriction enzyme R protein N-terminal" evidence="3">
    <location>
        <begin position="43"/>
        <end position="148"/>
    </location>
</feature>
<dbReference type="GO" id="GO:0032259">
    <property type="term" value="P:methylation"/>
    <property type="evidence" value="ECO:0007669"/>
    <property type="project" value="InterPro"/>
</dbReference>
<dbReference type="PANTHER" id="PTHR42998">
    <property type="entry name" value="TYPE I RESTRICTION ENZYME HINDVIIP M PROTEIN-RELATED"/>
    <property type="match status" value="1"/>
</dbReference>
<dbReference type="PATRIC" id="fig|1618333.3.peg.328"/>
<dbReference type="GO" id="GO:0009307">
    <property type="term" value="P:DNA restriction-modification system"/>
    <property type="evidence" value="ECO:0007669"/>
    <property type="project" value="UniProtKB-KW"/>
</dbReference>
<dbReference type="InterPro" id="IPR002052">
    <property type="entry name" value="DNA_methylase_N6_adenine_CS"/>
</dbReference>
<dbReference type="Pfam" id="PF02384">
    <property type="entry name" value="N6_Mtase"/>
    <property type="match status" value="1"/>
</dbReference>
<dbReference type="Proteomes" id="UP000034316">
    <property type="component" value="Unassembled WGS sequence"/>
</dbReference>
<dbReference type="PRINTS" id="PR00507">
    <property type="entry name" value="N12N6MTFRASE"/>
</dbReference>
<dbReference type="Gene3D" id="3.40.50.150">
    <property type="entry name" value="Vaccinia Virus protein VP39"/>
    <property type="match status" value="1"/>
</dbReference>
<protein>
    <submittedName>
        <fullName evidence="4">Uncharacterized protein</fullName>
    </submittedName>
</protein>
<dbReference type="InterPro" id="IPR029063">
    <property type="entry name" value="SAM-dependent_MTases_sf"/>
</dbReference>
<gene>
    <name evidence="4" type="ORF">UR93_C0009G0009</name>
</gene>
<reference evidence="4 5" key="1">
    <citation type="journal article" date="2015" name="Nature">
        <title>rRNA introns, odd ribosomes, and small enigmatic genomes across a large radiation of phyla.</title>
        <authorList>
            <person name="Brown C.T."/>
            <person name="Hug L.A."/>
            <person name="Thomas B.C."/>
            <person name="Sharon I."/>
            <person name="Castelle C.J."/>
            <person name="Singh A."/>
            <person name="Wilkins M.J."/>
            <person name="Williams K.H."/>
            <person name="Banfield J.F."/>
        </authorList>
    </citation>
    <scope>NUCLEOTIDE SEQUENCE [LARGE SCALE GENOMIC DNA]</scope>
</reference>
<evidence type="ECO:0000259" key="3">
    <source>
        <dbReference type="Pfam" id="PF13588"/>
    </source>
</evidence>
<dbReference type="EMBL" id="LBRB01000009">
    <property type="protein sequence ID" value="KKP88721.1"/>
    <property type="molecule type" value="Genomic_DNA"/>
</dbReference>
<dbReference type="InterPro" id="IPR003356">
    <property type="entry name" value="DNA_methylase_A-5"/>
</dbReference>
<keyword evidence="1" id="KW-0680">Restriction system</keyword>
<feature type="domain" description="DNA methylase adenine-specific" evidence="2">
    <location>
        <begin position="294"/>
        <end position="558"/>
    </location>
</feature>
<sequence>MSDQIVKAKDLIQDTSSASELFDFITSKPIPNKPENREAKVPFEKRLIEEYGYNKTDIEPEFRIQHGSHTIGPADIVVFHSSKEHIQENIYIIIECKKKDSKDGEQQLKSYLSPCKSAKYGVWFNGDEAKYFKILDKDPHWREILNIPTAMEQEGLPRKADLKPIVDLNKLLEPIHHKIYADGGLSSEEIFDEIIKLMFAKIADEKDTASPSVSFGISDVEEEAINNNTSNDFRARIEDLFDRVKRRYKDLFDESEKIKIKTATLAYIAAQFENLSFRNTERDIKAAAFQKFVYAHQRGERGQFFTPDPIIKLAVNIIDPKEDEMIIDPACGTGGFLVETMKFVWQQIDESKDSSIDKDRRKLDYARDKIRGIDIAKRLAKVTKMRMILEDDGHTGVFSADALASFPTIQKEAIESNATAIQQGSFDIVLTNPPFGSKGKVTSKAILEQYELAYKWKANETGTFEKTNIIADQVPDILFIERCLQLLKYGGRMGIVLPDGDITNSTLSYLRQYIKDKAKILAVISLPKETFIPHGTGVKASVVFLHKLKPEDLEKEKKKDYPIFFGIIEKIGYDGDKKGTPLFKRNEDGEAFLDEDGEQILDEDVSEVVKEWKEFNHGKIG</sequence>
<organism evidence="4 5">
    <name type="scientific">Berkelbacteria bacterium GW2011_GWA2_35_9</name>
    <dbReference type="NCBI Taxonomy" id="1618333"/>
    <lineage>
        <taxon>Bacteria</taxon>
        <taxon>Candidatus Berkelbacteria</taxon>
    </lineage>
</organism>
<dbReference type="AlphaFoldDB" id="A0A0G0DIS6"/>
<dbReference type="GO" id="GO:0003677">
    <property type="term" value="F:DNA binding"/>
    <property type="evidence" value="ECO:0007669"/>
    <property type="project" value="InterPro"/>
</dbReference>
<dbReference type="GO" id="GO:0008170">
    <property type="term" value="F:N-methyltransferase activity"/>
    <property type="evidence" value="ECO:0007669"/>
    <property type="project" value="InterPro"/>
</dbReference>
<dbReference type="InterPro" id="IPR052916">
    <property type="entry name" value="Type-I_RE_MTase_Subunit"/>
</dbReference>
<comment type="caution">
    <text evidence="4">The sequence shown here is derived from an EMBL/GenBank/DDBJ whole genome shotgun (WGS) entry which is preliminary data.</text>
</comment>
<name>A0A0G0DIS6_9BACT</name>
<evidence type="ECO:0000256" key="1">
    <source>
        <dbReference type="ARBA" id="ARBA00022747"/>
    </source>
</evidence>
<accession>A0A0G0DIS6</accession>
<evidence type="ECO:0000313" key="5">
    <source>
        <dbReference type="Proteomes" id="UP000034316"/>
    </source>
</evidence>
<dbReference type="SUPFAM" id="SSF53335">
    <property type="entry name" value="S-adenosyl-L-methionine-dependent methyltransferases"/>
    <property type="match status" value="1"/>
</dbReference>
<dbReference type="Pfam" id="PF13588">
    <property type="entry name" value="HSDR_N_2"/>
    <property type="match status" value="1"/>
</dbReference>
<dbReference type="InterPro" id="IPR029464">
    <property type="entry name" value="HSDR_N"/>
</dbReference>
<dbReference type="PANTHER" id="PTHR42998:SF1">
    <property type="entry name" value="TYPE I RESTRICTION ENZYME HINDI METHYLASE SUBUNIT"/>
    <property type="match status" value="1"/>
</dbReference>
<dbReference type="PROSITE" id="PS00092">
    <property type="entry name" value="N6_MTASE"/>
    <property type="match status" value="1"/>
</dbReference>
<proteinExistence type="predicted"/>
<evidence type="ECO:0000313" key="4">
    <source>
        <dbReference type="EMBL" id="KKP88721.1"/>
    </source>
</evidence>
<dbReference type="STRING" id="1618333.UR93_C0009G0009"/>